<accession>A0A5J5F0S8</accession>
<reference evidence="2 3" key="1">
    <citation type="submission" date="2019-09" db="EMBL/GenBank/DDBJ databases">
        <title>Draft genome of the ectomycorrhizal ascomycete Sphaerosporella brunnea.</title>
        <authorList>
            <consortium name="DOE Joint Genome Institute"/>
            <person name="Benucci G.M."/>
            <person name="Marozzi G."/>
            <person name="Antonielli L."/>
            <person name="Sanchez S."/>
            <person name="Marco P."/>
            <person name="Wang X."/>
            <person name="Falini L.B."/>
            <person name="Barry K."/>
            <person name="Haridas S."/>
            <person name="Lipzen A."/>
            <person name="Labutti K."/>
            <person name="Grigoriev I.V."/>
            <person name="Murat C."/>
            <person name="Martin F."/>
            <person name="Albertini E."/>
            <person name="Donnini D."/>
            <person name="Bonito G."/>
        </authorList>
    </citation>
    <scope>NUCLEOTIDE SEQUENCE [LARGE SCALE GENOMIC DNA]</scope>
    <source>
        <strain evidence="2 3">Sb_GMNB300</strain>
    </source>
</reference>
<dbReference type="Proteomes" id="UP000326924">
    <property type="component" value="Unassembled WGS sequence"/>
</dbReference>
<feature type="compositionally biased region" description="Pro residues" evidence="1">
    <location>
        <begin position="56"/>
        <end position="77"/>
    </location>
</feature>
<dbReference type="EMBL" id="VXIS01000056">
    <property type="protein sequence ID" value="KAA8909568.1"/>
    <property type="molecule type" value="Genomic_DNA"/>
</dbReference>
<evidence type="ECO:0000313" key="2">
    <source>
        <dbReference type="EMBL" id="KAA8909568.1"/>
    </source>
</evidence>
<sequence>MRLNLHVAPHAFRIPSYLNHSPPTTKMPPPSRNNKKLTDFFKPVVPAPSTNKDCAVPPPPTGTEPSTPLRPEPPPADPFKNPATASAQLRRESEAPSAGPPALLREISETASSGLSSVPGSLTPPVKPRVVPSSDGEESSDDSDLENPFLMYRKGKDKITKNAPARPPLPPAKRKVKEPIRPDPVQPVKYKFSLDRLLEEKNKSLAMEEDLRRAESLMEEVERKKNEPINKRMLVAAAAQLAMGEEESERLLTVMDEKDAWRVNDLAWEFFDHKMNAINKSQRPFPVEAMKDHPAYTLVGDIAAREQMFLGGLFTMTFSAAVLPDEVLIWMLDQLCLEPREDLAFAYFQALQQHLPLHREILSASRLSSLLELVAARKEALDLNRQIQIEHRENVSEGGIKKWRFWNIKLLVQLIGNIGVQDEKLTQFACGVLIRIILDEQSAKQTGIIASIEDSLCSILSRISEDRWECQAKEIGLTAMSTILKPQFRKRVLAVLPVSSPRLHLFRRRLACAFLFEDNSYMTREYSSLIRLSKFTKLLMEDRFTIRREHTNYVELQALISIMDVAIDNGATSGTVAEKDSDVDELVERLRRIFSQIVDTNARDLTRSEAKDMLDRVLMRLTFAVRSKQKMAFDLDDMTQTTLTWKTKPPTASS</sequence>
<dbReference type="OrthoDB" id="5350396at2759"/>
<evidence type="ECO:0000256" key="1">
    <source>
        <dbReference type="SAM" id="MobiDB-lite"/>
    </source>
</evidence>
<proteinExistence type="predicted"/>
<feature type="compositionally biased region" description="Polar residues" evidence="1">
    <location>
        <begin position="109"/>
        <end position="120"/>
    </location>
</feature>
<keyword evidence="3" id="KW-1185">Reference proteome</keyword>
<protein>
    <submittedName>
        <fullName evidence="2">Uncharacterized protein</fullName>
    </submittedName>
</protein>
<organism evidence="2 3">
    <name type="scientific">Sphaerosporella brunnea</name>
    <dbReference type="NCBI Taxonomy" id="1250544"/>
    <lineage>
        <taxon>Eukaryota</taxon>
        <taxon>Fungi</taxon>
        <taxon>Dikarya</taxon>
        <taxon>Ascomycota</taxon>
        <taxon>Pezizomycotina</taxon>
        <taxon>Pezizomycetes</taxon>
        <taxon>Pezizales</taxon>
        <taxon>Pyronemataceae</taxon>
        <taxon>Sphaerosporella</taxon>
    </lineage>
</organism>
<feature type="compositionally biased region" description="Acidic residues" evidence="1">
    <location>
        <begin position="135"/>
        <end position="145"/>
    </location>
</feature>
<comment type="caution">
    <text evidence="2">The sequence shown here is derived from an EMBL/GenBank/DDBJ whole genome shotgun (WGS) entry which is preliminary data.</text>
</comment>
<name>A0A5J5F0S8_9PEZI</name>
<dbReference type="InParanoid" id="A0A5J5F0S8"/>
<feature type="region of interest" description="Disordered" evidence="1">
    <location>
        <begin position="15"/>
        <end position="184"/>
    </location>
</feature>
<evidence type="ECO:0000313" key="3">
    <source>
        <dbReference type="Proteomes" id="UP000326924"/>
    </source>
</evidence>
<gene>
    <name evidence="2" type="ORF">FN846DRAFT_942164</name>
</gene>
<dbReference type="AlphaFoldDB" id="A0A5J5F0S8"/>